<dbReference type="VEuPathDB" id="FungiDB:I7I51_05870"/>
<organism evidence="2 3">
    <name type="scientific">Ajellomyces capsulatus</name>
    <name type="common">Darling's disease fungus</name>
    <name type="synonym">Histoplasma capsulatum</name>
    <dbReference type="NCBI Taxonomy" id="5037"/>
    <lineage>
        <taxon>Eukaryota</taxon>
        <taxon>Fungi</taxon>
        <taxon>Dikarya</taxon>
        <taxon>Ascomycota</taxon>
        <taxon>Pezizomycotina</taxon>
        <taxon>Eurotiomycetes</taxon>
        <taxon>Eurotiomycetidae</taxon>
        <taxon>Onygenales</taxon>
        <taxon>Ajellomycetaceae</taxon>
        <taxon>Histoplasma</taxon>
    </lineage>
</organism>
<evidence type="ECO:0000256" key="1">
    <source>
        <dbReference type="SAM" id="MobiDB-lite"/>
    </source>
</evidence>
<gene>
    <name evidence="2" type="ORF">I7I51_05870</name>
</gene>
<evidence type="ECO:0000313" key="3">
    <source>
        <dbReference type="Proteomes" id="UP000663671"/>
    </source>
</evidence>
<sequence>MASYVASRSGKPESQAKLPCHVWGGKIGSNYGLNGIRSLVTYGWLVRDDQGCLSGSTRHSAQGAPDWRAAPPAAQPRGGIAKGVTARVHLSPYKGRGARHVTARSPTGLTGGCLASPGLGHGGSPKPPNFPSLGW</sequence>
<dbReference type="EMBL" id="CP069110">
    <property type="protein sequence ID" value="QSS61062.1"/>
    <property type="molecule type" value="Genomic_DNA"/>
</dbReference>
<feature type="region of interest" description="Disordered" evidence="1">
    <location>
        <begin position="55"/>
        <end position="79"/>
    </location>
</feature>
<dbReference type="AlphaFoldDB" id="A0A8A1M994"/>
<feature type="region of interest" description="Disordered" evidence="1">
    <location>
        <begin position="91"/>
        <end position="135"/>
    </location>
</feature>
<feature type="compositionally biased region" description="Pro residues" evidence="1">
    <location>
        <begin position="125"/>
        <end position="135"/>
    </location>
</feature>
<protein>
    <submittedName>
        <fullName evidence="2">Uncharacterized protein</fullName>
    </submittedName>
</protein>
<proteinExistence type="predicted"/>
<accession>A0A8A1M994</accession>
<name>A0A8A1M994_AJECA</name>
<dbReference type="Proteomes" id="UP000663671">
    <property type="component" value="Chromosome 4"/>
</dbReference>
<feature type="compositionally biased region" description="Low complexity" evidence="1">
    <location>
        <begin position="63"/>
        <end position="79"/>
    </location>
</feature>
<reference evidence="2" key="1">
    <citation type="submission" date="2021-01" db="EMBL/GenBank/DDBJ databases">
        <title>Chromosome-level genome assembly of a human fungal pathogen reveals clustering of transcriptionally co-regulated genes.</title>
        <authorList>
            <person name="Voorhies M."/>
            <person name="Cohen S."/>
            <person name="Shea T.P."/>
            <person name="Petrus S."/>
            <person name="Munoz J.F."/>
            <person name="Poplawski S."/>
            <person name="Goldman W.E."/>
            <person name="Michael T."/>
            <person name="Cuomo C.A."/>
            <person name="Sil A."/>
            <person name="Beyhan S."/>
        </authorList>
    </citation>
    <scope>NUCLEOTIDE SEQUENCE</scope>
    <source>
        <strain evidence="2">WU24</strain>
    </source>
</reference>
<evidence type="ECO:0000313" key="2">
    <source>
        <dbReference type="EMBL" id="QSS61062.1"/>
    </source>
</evidence>